<proteinExistence type="predicted"/>
<dbReference type="RefSeq" id="WP_027464001.1">
    <property type="nucleotide sequence ID" value="NZ_CP021082.1"/>
</dbReference>
<accession>A0A221T0N6</accession>
<dbReference type="Proteomes" id="UP000259030">
    <property type="component" value="Plasmid pDFI1"/>
</dbReference>
<dbReference type="STRING" id="317577.GCA_000419625_03216"/>
<geneLocation type="plasmid" evidence="3">
    <name>pdfi1</name>
</geneLocation>
<protein>
    <submittedName>
        <fullName evidence="2">Uncharacterized protein</fullName>
    </submittedName>
</protein>
<dbReference type="AlphaFoldDB" id="A0A221T0N6"/>
<evidence type="ECO:0000313" key="3">
    <source>
        <dbReference type="Proteomes" id="UP000259030"/>
    </source>
</evidence>
<name>A0A221T0N6_9DEIO</name>
<keyword evidence="3" id="KW-1185">Reference proteome</keyword>
<dbReference type="EMBL" id="CP021082">
    <property type="protein sequence ID" value="ASN82426.1"/>
    <property type="molecule type" value="Genomic_DNA"/>
</dbReference>
<feature type="chain" id="PRO_5011270485" evidence="1">
    <location>
        <begin position="20"/>
        <end position="205"/>
    </location>
</feature>
<keyword evidence="1" id="KW-0732">Signal</keyword>
<gene>
    <name evidence="2" type="ORF">DFI_14660</name>
</gene>
<reference evidence="2 3" key="1">
    <citation type="submission" date="2017-05" db="EMBL/GenBank/DDBJ databases">
        <title>The complete genome sequence of Deinococcus ficus isolated from the rhizosphere of the Ficus religiosa L. in Taiwan.</title>
        <authorList>
            <person name="Wu K.-M."/>
            <person name="Liao T.-L."/>
            <person name="Liu Y.-M."/>
            <person name="Young C.-C."/>
            <person name="Tsai S.-F."/>
        </authorList>
    </citation>
    <scope>NUCLEOTIDE SEQUENCE [LARGE SCALE GENOMIC DNA]</scope>
    <source>
        <strain evidence="2 3">CC-FR2-10</strain>
        <plasmid evidence="3">pdfi1</plasmid>
    </source>
</reference>
<feature type="signal peptide" evidence="1">
    <location>
        <begin position="1"/>
        <end position="19"/>
    </location>
</feature>
<organism evidence="2 3">
    <name type="scientific">Deinococcus ficus</name>
    <dbReference type="NCBI Taxonomy" id="317577"/>
    <lineage>
        <taxon>Bacteria</taxon>
        <taxon>Thermotogati</taxon>
        <taxon>Deinococcota</taxon>
        <taxon>Deinococci</taxon>
        <taxon>Deinococcales</taxon>
        <taxon>Deinococcaceae</taxon>
        <taxon>Deinococcus</taxon>
    </lineage>
</organism>
<evidence type="ECO:0000313" key="2">
    <source>
        <dbReference type="EMBL" id="ASN82426.1"/>
    </source>
</evidence>
<sequence>MRTLSFLPLVLGLSVTALAAAYSSVDVSLTQNAGELTVSLNTRVSPTLGVNQPAVRNGVAYVSARHDVGAWAVGLSPKLPVTLNVKHDTGAVNLLLAGLTVPRLNVNHQNGETNVAFGSSTTATIRKDVGALSLYVPAGTGLKLTVTRLGVGSVTMEGVDVASGTDQAGTYQTSNYASAARKVNVTVTQGSGSIEVHKPGTALPR</sequence>
<dbReference type="KEGG" id="dfc:DFI_14660"/>
<keyword evidence="2" id="KW-0614">Plasmid</keyword>
<evidence type="ECO:0000256" key="1">
    <source>
        <dbReference type="SAM" id="SignalP"/>
    </source>
</evidence>